<dbReference type="Gene3D" id="3.30.200.20">
    <property type="entry name" value="Phosphorylase Kinase, domain 1"/>
    <property type="match status" value="1"/>
</dbReference>
<evidence type="ECO:0000256" key="15">
    <source>
        <dbReference type="ARBA" id="ARBA00023180"/>
    </source>
</evidence>
<keyword evidence="22" id="KW-1185">Reference proteome</keyword>
<dbReference type="InterPro" id="IPR001245">
    <property type="entry name" value="Ser-Thr/Tyr_kinase_cat_dom"/>
</dbReference>
<evidence type="ECO:0000256" key="17">
    <source>
        <dbReference type="ARBA" id="ARBA00048679"/>
    </source>
</evidence>
<dbReference type="AlphaFoldDB" id="A0A2U1NQN6"/>
<dbReference type="GO" id="GO:0016020">
    <property type="term" value="C:membrane"/>
    <property type="evidence" value="ECO:0007669"/>
    <property type="project" value="UniProtKB-SubCell"/>
</dbReference>
<keyword evidence="13" id="KW-1015">Disulfide bond</keyword>
<dbReference type="PANTHER" id="PTHR47974">
    <property type="entry name" value="OS07G0415500 PROTEIN"/>
    <property type="match status" value="1"/>
</dbReference>
<dbReference type="OrthoDB" id="4062651at2759"/>
<keyword evidence="12 19" id="KW-0472">Membrane</keyword>
<evidence type="ECO:0000259" key="20">
    <source>
        <dbReference type="PROSITE" id="PS50011"/>
    </source>
</evidence>
<keyword evidence="4" id="KW-0245">EGF-like domain</keyword>
<reference evidence="21 22" key="1">
    <citation type="journal article" date="2018" name="Mol. Plant">
        <title>The genome of Artemisia annua provides insight into the evolution of Asteraceae family and artemisinin biosynthesis.</title>
        <authorList>
            <person name="Shen Q."/>
            <person name="Zhang L."/>
            <person name="Liao Z."/>
            <person name="Wang S."/>
            <person name="Yan T."/>
            <person name="Shi P."/>
            <person name="Liu M."/>
            <person name="Fu X."/>
            <person name="Pan Q."/>
            <person name="Wang Y."/>
            <person name="Lv Z."/>
            <person name="Lu X."/>
            <person name="Zhang F."/>
            <person name="Jiang W."/>
            <person name="Ma Y."/>
            <person name="Chen M."/>
            <person name="Hao X."/>
            <person name="Li L."/>
            <person name="Tang Y."/>
            <person name="Lv G."/>
            <person name="Zhou Y."/>
            <person name="Sun X."/>
            <person name="Brodelius P.E."/>
            <person name="Rose J.K.C."/>
            <person name="Tang K."/>
        </authorList>
    </citation>
    <scope>NUCLEOTIDE SEQUENCE [LARGE SCALE GENOMIC DNA]</scope>
    <source>
        <strain evidence="22">cv. Huhao1</strain>
        <tissue evidence="21">Leaf</tissue>
    </source>
</reference>
<keyword evidence="3" id="KW-0723">Serine/threonine-protein kinase</keyword>
<comment type="catalytic activity">
    <reaction evidence="16">
        <text>L-threonyl-[protein] + ATP = O-phospho-L-threonyl-[protein] + ADP + H(+)</text>
        <dbReference type="Rhea" id="RHEA:46608"/>
        <dbReference type="Rhea" id="RHEA-COMP:11060"/>
        <dbReference type="Rhea" id="RHEA-COMP:11605"/>
        <dbReference type="ChEBI" id="CHEBI:15378"/>
        <dbReference type="ChEBI" id="CHEBI:30013"/>
        <dbReference type="ChEBI" id="CHEBI:30616"/>
        <dbReference type="ChEBI" id="CHEBI:61977"/>
        <dbReference type="ChEBI" id="CHEBI:456216"/>
        <dbReference type="EC" id="2.7.11.1"/>
    </reaction>
</comment>
<evidence type="ECO:0000256" key="3">
    <source>
        <dbReference type="ARBA" id="ARBA00022527"/>
    </source>
</evidence>
<keyword evidence="14" id="KW-0675">Receptor</keyword>
<proteinExistence type="predicted"/>
<keyword evidence="5" id="KW-0808">Transferase</keyword>
<evidence type="ECO:0000256" key="1">
    <source>
        <dbReference type="ARBA" id="ARBA00004479"/>
    </source>
</evidence>
<keyword evidence="10 18" id="KW-0067">ATP-binding</keyword>
<keyword evidence="6 19" id="KW-0812">Transmembrane</keyword>
<evidence type="ECO:0000256" key="10">
    <source>
        <dbReference type="ARBA" id="ARBA00022840"/>
    </source>
</evidence>
<protein>
    <recommendedName>
        <fullName evidence="2">non-specific serine/threonine protein kinase</fullName>
        <ecNumber evidence="2">2.7.11.1</ecNumber>
    </recommendedName>
</protein>
<keyword evidence="7" id="KW-0732">Signal</keyword>
<accession>A0A2U1NQN6</accession>
<keyword evidence="9" id="KW-0418">Kinase</keyword>
<dbReference type="InterPro" id="IPR000719">
    <property type="entry name" value="Prot_kinase_dom"/>
</dbReference>
<evidence type="ECO:0000256" key="11">
    <source>
        <dbReference type="ARBA" id="ARBA00022989"/>
    </source>
</evidence>
<evidence type="ECO:0000256" key="2">
    <source>
        <dbReference type="ARBA" id="ARBA00012513"/>
    </source>
</evidence>
<keyword evidence="8 18" id="KW-0547">Nucleotide-binding</keyword>
<gene>
    <name evidence="21" type="ORF">CTI12_AA239440</name>
</gene>
<dbReference type="PANTHER" id="PTHR47974:SF3">
    <property type="entry name" value="RECEPTOR-LIKE SERINE_THREONINE-PROTEIN KINASE"/>
    <property type="match status" value="1"/>
</dbReference>
<evidence type="ECO:0000256" key="18">
    <source>
        <dbReference type="PROSITE-ProRule" id="PRU10141"/>
    </source>
</evidence>
<feature type="binding site" evidence="18">
    <location>
        <position position="156"/>
    </location>
    <ligand>
        <name>ATP</name>
        <dbReference type="ChEBI" id="CHEBI:30616"/>
    </ligand>
</feature>
<evidence type="ECO:0000313" key="22">
    <source>
        <dbReference type="Proteomes" id="UP000245207"/>
    </source>
</evidence>
<evidence type="ECO:0000256" key="6">
    <source>
        <dbReference type="ARBA" id="ARBA00022692"/>
    </source>
</evidence>
<dbReference type="EC" id="2.7.11.1" evidence="2"/>
<dbReference type="FunFam" id="3.30.200.20:FF:000059">
    <property type="entry name" value="S-receptor-like serine/threonine-protein kinase"/>
    <property type="match status" value="1"/>
</dbReference>
<dbReference type="STRING" id="35608.A0A2U1NQN6"/>
<feature type="domain" description="Protein kinase" evidence="20">
    <location>
        <begin position="128"/>
        <end position="336"/>
    </location>
</feature>
<dbReference type="Proteomes" id="UP000245207">
    <property type="component" value="Unassembled WGS sequence"/>
</dbReference>
<dbReference type="PROSITE" id="PS50011">
    <property type="entry name" value="PROTEIN_KINASE_DOM"/>
    <property type="match status" value="1"/>
</dbReference>
<evidence type="ECO:0000256" key="7">
    <source>
        <dbReference type="ARBA" id="ARBA00022729"/>
    </source>
</evidence>
<dbReference type="SUPFAM" id="SSF56112">
    <property type="entry name" value="Protein kinase-like (PK-like)"/>
    <property type="match status" value="1"/>
</dbReference>
<comment type="caution">
    <text evidence="21">The sequence shown here is derived from an EMBL/GenBank/DDBJ whole genome shotgun (WGS) entry which is preliminary data.</text>
</comment>
<evidence type="ECO:0000256" key="4">
    <source>
        <dbReference type="ARBA" id="ARBA00022536"/>
    </source>
</evidence>
<keyword evidence="15" id="KW-0325">Glycoprotein</keyword>
<name>A0A2U1NQN6_ARTAN</name>
<dbReference type="EMBL" id="PKPP01002357">
    <property type="protein sequence ID" value="PWA75778.1"/>
    <property type="molecule type" value="Genomic_DNA"/>
</dbReference>
<evidence type="ECO:0000256" key="5">
    <source>
        <dbReference type="ARBA" id="ARBA00022679"/>
    </source>
</evidence>
<dbReference type="InterPro" id="IPR017441">
    <property type="entry name" value="Protein_kinase_ATP_BS"/>
</dbReference>
<evidence type="ECO:0000256" key="13">
    <source>
        <dbReference type="ARBA" id="ARBA00023157"/>
    </source>
</evidence>
<dbReference type="InterPro" id="IPR011009">
    <property type="entry name" value="Kinase-like_dom_sf"/>
</dbReference>
<evidence type="ECO:0000313" key="21">
    <source>
        <dbReference type="EMBL" id="PWA75778.1"/>
    </source>
</evidence>
<organism evidence="21 22">
    <name type="scientific">Artemisia annua</name>
    <name type="common">Sweet wormwood</name>
    <dbReference type="NCBI Taxonomy" id="35608"/>
    <lineage>
        <taxon>Eukaryota</taxon>
        <taxon>Viridiplantae</taxon>
        <taxon>Streptophyta</taxon>
        <taxon>Embryophyta</taxon>
        <taxon>Tracheophyta</taxon>
        <taxon>Spermatophyta</taxon>
        <taxon>Magnoliopsida</taxon>
        <taxon>eudicotyledons</taxon>
        <taxon>Gunneridae</taxon>
        <taxon>Pentapetalae</taxon>
        <taxon>asterids</taxon>
        <taxon>campanulids</taxon>
        <taxon>Asterales</taxon>
        <taxon>Asteraceae</taxon>
        <taxon>Asteroideae</taxon>
        <taxon>Anthemideae</taxon>
        <taxon>Artemisiinae</taxon>
        <taxon>Artemisia</taxon>
    </lineage>
</organism>
<comment type="subcellular location">
    <subcellularLocation>
        <location evidence="1">Membrane</location>
        <topology evidence="1">Single-pass type I membrane protein</topology>
    </subcellularLocation>
</comment>
<evidence type="ECO:0000256" key="14">
    <source>
        <dbReference type="ARBA" id="ARBA00023170"/>
    </source>
</evidence>
<keyword evidence="11 19" id="KW-1133">Transmembrane helix</keyword>
<comment type="catalytic activity">
    <reaction evidence="17">
        <text>L-seryl-[protein] + ATP = O-phospho-L-seryl-[protein] + ADP + H(+)</text>
        <dbReference type="Rhea" id="RHEA:17989"/>
        <dbReference type="Rhea" id="RHEA-COMP:9863"/>
        <dbReference type="Rhea" id="RHEA-COMP:11604"/>
        <dbReference type="ChEBI" id="CHEBI:15378"/>
        <dbReference type="ChEBI" id="CHEBI:29999"/>
        <dbReference type="ChEBI" id="CHEBI:30616"/>
        <dbReference type="ChEBI" id="CHEBI:83421"/>
        <dbReference type="ChEBI" id="CHEBI:456216"/>
        <dbReference type="EC" id="2.7.11.1"/>
    </reaction>
</comment>
<evidence type="ECO:0000256" key="12">
    <source>
        <dbReference type="ARBA" id="ARBA00023136"/>
    </source>
</evidence>
<evidence type="ECO:0000256" key="8">
    <source>
        <dbReference type="ARBA" id="ARBA00022741"/>
    </source>
</evidence>
<evidence type="ECO:0000256" key="19">
    <source>
        <dbReference type="SAM" id="Phobius"/>
    </source>
</evidence>
<evidence type="ECO:0000256" key="9">
    <source>
        <dbReference type="ARBA" id="ARBA00022777"/>
    </source>
</evidence>
<dbReference type="PROSITE" id="PS00107">
    <property type="entry name" value="PROTEIN_KINASE_ATP"/>
    <property type="match status" value="1"/>
</dbReference>
<dbReference type="Gene3D" id="1.10.510.10">
    <property type="entry name" value="Transferase(Phosphotransferase) domain 1"/>
    <property type="match status" value="2"/>
</dbReference>
<sequence length="336" mass="38529">MNLHMYGYKAKNHSDFSFGCEPKFDLTLPQVSTDARRRAWMTPSVRLFSGDIKEMRATLNVYSRICCSMAFTWVLNTALILRYLKLMHYHMIKVVATQKPSGVTTQNYLAIATGFRRFSYDEILKASHKFREEIGRGGGGIVYKGILPDNRVVAIKRLHEAIQGESEFLAEISTIGRINHKNLIETYGYCAQGKHRILVYEYMENGSLAGKLGDNQLDWLKRFEIAIGVAKGLAYLHEECLEWVDVYSYGMVVLEMITGRSSTCDQPNDGNERVDQKRLVSWVREKVQKARESCTAMQLMEILDPVILMAENDEEHMKNLLHVVLQCVEEDRDDQP</sequence>
<dbReference type="Pfam" id="PF07714">
    <property type="entry name" value="PK_Tyr_Ser-Thr"/>
    <property type="match status" value="1"/>
</dbReference>
<dbReference type="GO" id="GO:0004674">
    <property type="term" value="F:protein serine/threonine kinase activity"/>
    <property type="evidence" value="ECO:0007669"/>
    <property type="project" value="UniProtKB-KW"/>
</dbReference>
<feature type="transmembrane region" description="Helical" evidence="19">
    <location>
        <begin position="61"/>
        <end position="84"/>
    </location>
</feature>
<evidence type="ECO:0000256" key="16">
    <source>
        <dbReference type="ARBA" id="ARBA00047899"/>
    </source>
</evidence>
<dbReference type="GO" id="GO:0005524">
    <property type="term" value="F:ATP binding"/>
    <property type="evidence" value="ECO:0007669"/>
    <property type="project" value="UniProtKB-UniRule"/>
</dbReference>